<sequence>MPGLVWAPLTEADLPGLRRLAQACLAEDGGLPLLMQDETLRSRLLAGPGIAARDELGEVVAAAGLVHDPDGGMTALGLVHPSFRRLGIGGQLVRWAREQLDGRPVRIVVEDLTESADDLLRENGMVQTFAETVMRHDLSDIPRVKIPGGVRTIAFGDDTAHDFYTAYVRSFADRPGFPEPTESEWVGFLREDRDFRPDLSRVALTDEGEPVGFVTISDSWIDQVGVVPQWRGRGLGAHLTARSLTAIAAEGADQAWLCVNVDNPAARELYEHLGFTVFGTRARYTEHQHAAVVRVRHP</sequence>
<evidence type="ECO:0000313" key="4">
    <source>
        <dbReference type="EMBL" id="SER65592.1"/>
    </source>
</evidence>
<dbReference type="CDD" id="cd04301">
    <property type="entry name" value="NAT_SF"/>
    <property type="match status" value="2"/>
</dbReference>
<dbReference type="AlphaFoldDB" id="A0A1H9QYP8"/>
<protein>
    <submittedName>
        <fullName evidence="4">Mycothiol synthase</fullName>
    </submittedName>
</protein>
<evidence type="ECO:0000313" key="5">
    <source>
        <dbReference type="Proteomes" id="UP000199019"/>
    </source>
</evidence>
<dbReference type="InterPro" id="IPR016181">
    <property type="entry name" value="Acyl_CoA_acyltransferase"/>
</dbReference>
<dbReference type="PROSITE" id="PS51186">
    <property type="entry name" value="GNAT"/>
    <property type="match status" value="2"/>
</dbReference>
<dbReference type="RefSeq" id="WP_091755516.1">
    <property type="nucleotide sequence ID" value="NZ_FOHB01000001.1"/>
</dbReference>
<dbReference type="Gene3D" id="3.40.630.30">
    <property type="match status" value="1"/>
</dbReference>
<dbReference type="Pfam" id="PF00583">
    <property type="entry name" value="Acetyltransf_1"/>
    <property type="match status" value="2"/>
</dbReference>
<dbReference type="EMBL" id="FOHB01000001">
    <property type="protein sequence ID" value="SER65592.1"/>
    <property type="molecule type" value="Genomic_DNA"/>
</dbReference>
<dbReference type="OrthoDB" id="9799092at2"/>
<name>A0A1H9QYP8_9MICO</name>
<feature type="domain" description="N-acetyltransferase" evidence="3">
    <location>
        <begin position="153"/>
        <end position="298"/>
    </location>
</feature>
<dbReference type="SUPFAM" id="SSF55729">
    <property type="entry name" value="Acyl-CoA N-acyltransferases (Nat)"/>
    <property type="match status" value="2"/>
</dbReference>
<keyword evidence="5" id="KW-1185">Reference proteome</keyword>
<evidence type="ECO:0000259" key="3">
    <source>
        <dbReference type="PROSITE" id="PS51186"/>
    </source>
</evidence>
<dbReference type="STRING" id="587636.SAMN05216199_0797"/>
<evidence type="ECO:0000256" key="2">
    <source>
        <dbReference type="ARBA" id="ARBA00023315"/>
    </source>
</evidence>
<keyword evidence="2" id="KW-0012">Acyltransferase</keyword>
<gene>
    <name evidence="4" type="ORF">SAMN05216199_0797</name>
</gene>
<dbReference type="PANTHER" id="PTHR43877">
    <property type="entry name" value="AMINOALKYLPHOSPHONATE N-ACETYLTRANSFERASE-RELATED-RELATED"/>
    <property type="match status" value="1"/>
</dbReference>
<reference evidence="5" key="1">
    <citation type="submission" date="2016-10" db="EMBL/GenBank/DDBJ databases">
        <authorList>
            <person name="Varghese N."/>
            <person name="Submissions S."/>
        </authorList>
    </citation>
    <scope>NUCLEOTIDE SEQUENCE [LARGE SCALE GENOMIC DNA]</scope>
    <source>
        <strain evidence="5">CGMCC 1.6963</strain>
    </source>
</reference>
<proteinExistence type="predicted"/>
<dbReference type="InterPro" id="IPR050832">
    <property type="entry name" value="Bact_Acetyltransf"/>
</dbReference>
<evidence type="ECO:0000256" key="1">
    <source>
        <dbReference type="ARBA" id="ARBA00022679"/>
    </source>
</evidence>
<organism evidence="4 5">
    <name type="scientific">Pedococcus cremeus</name>
    <dbReference type="NCBI Taxonomy" id="587636"/>
    <lineage>
        <taxon>Bacteria</taxon>
        <taxon>Bacillati</taxon>
        <taxon>Actinomycetota</taxon>
        <taxon>Actinomycetes</taxon>
        <taxon>Micrococcales</taxon>
        <taxon>Intrasporangiaceae</taxon>
        <taxon>Pedococcus</taxon>
    </lineage>
</organism>
<dbReference type="GO" id="GO:0016747">
    <property type="term" value="F:acyltransferase activity, transferring groups other than amino-acyl groups"/>
    <property type="evidence" value="ECO:0007669"/>
    <property type="project" value="InterPro"/>
</dbReference>
<feature type="domain" description="N-acetyltransferase" evidence="3">
    <location>
        <begin position="4"/>
        <end position="145"/>
    </location>
</feature>
<keyword evidence="1" id="KW-0808">Transferase</keyword>
<accession>A0A1H9QYP8</accession>
<dbReference type="Proteomes" id="UP000199019">
    <property type="component" value="Unassembled WGS sequence"/>
</dbReference>
<dbReference type="InterPro" id="IPR000182">
    <property type="entry name" value="GNAT_dom"/>
</dbReference>